<gene>
    <name evidence="1" type="ORF">AVEN_12594_1</name>
</gene>
<dbReference type="AlphaFoldDB" id="A0A4Y2AAX8"/>
<reference evidence="1 2" key="1">
    <citation type="journal article" date="2019" name="Sci. Rep.">
        <title>Orb-weaving spider Araneus ventricosus genome elucidates the spidroin gene catalogue.</title>
        <authorList>
            <person name="Kono N."/>
            <person name="Nakamura H."/>
            <person name="Ohtoshi R."/>
            <person name="Moran D.A.P."/>
            <person name="Shinohara A."/>
            <person name="Yoshida Y."/>
            <person name="Fujiwara M."/>
            <person name="Mori M."/>
            <person name="Tomita M."/>
            <person name="Arakawa K."/>
        </authorList>
    </citation>
    <scope>NUCLEOTIDE SEQUENCE [LARGE SCALE GENOMIC DNA]</scope>
</reference>
<proteinExistence type="predicted"/>
<sequence length="149" mass="16941">MSFGRPPMPFQEACARTKKRRTQKLRTEVPTEQLTFAAQMNHRAGKKIDAFKIVEHITSNPGRAMKMHKNISYLKKYNSKANSSRGPLNFCGSWLNTKSRGNQVISQYIPATLQYKRAQKNAIPAKIVTKLRKLLSKLISKISLDHTAI</sequence>
<dbReference type="EMBL" id="BGPR01000011">
    <property type="protein sequence ID" value="GBL76918.1"/>
    <property type="molecule type" value="Genomic_DNA"/>
</dbReference>
<comment type="caution">
    <text evidence="1">The sequence shown here is derived from an EMBL/GenBank/DDBJ whole genome shotgun (WGS) entry which is preliminary data.</text>
</comment>
<dbReference type="Proteomes" id="UP000499080">
    <property type="component" value="Unassembled WGS sequence"/>
</dbReference>
<name>A0A4Y2AAX8_ARAVE</name>
<protein>
    <submittedName>
        <fullName evidence="1">Uncharacterized protein</fullName>
    </submittedName>
</protein>
<evidence type="ECO:0000313" key="2">
    <source>
        <dbReference type="Proteomes" id="UP000499080"/>
    </source>
</evidence>
<organism evidence="1 2">
    <name type="scientific">Araneus ventricosus</name>
    <name type="common">Orbweaver spider</name>
    <name type="synonym">Epeira ventricosa</name>
    <dbReference type="NCBI Taxonomy" id="182803"/>
    <lineage>
        <taxon>Eukaryota</taxon>
        <taxon>Metazoa</taxon>
        <taxon>Ecdysozoa</taxon>
        <taxon>Arthropoda</taxon>
        <taxon>Chelicerata</taxon>
        <taxon>Arachnida</taxon>
        <taxon>Araneae</taxon>
        <taxon>Araneomorphae</taxon>
        <taxon>Entelegynae</taxon>
        <taxon>Araneoidea</taxon>
        <taxon>Araneidae</taxon>
        <taxon>Araneus</taxon>
    </lineage>
</organism>
<evidence type="ECO:0000313" key="1">
    <source>
        <dbReference type="EMBL" id="GBL76918.1"/>
    </source>
</evidence>
<keyword evidence="2" id="KW-1185">Reference proteome</keyword>
<accession>A0A4Y2AAX8</accession>